<evidence type="ECO:0000313" key="2">
    <source>
        <dbReference type="Proteomes" id="UP000299102"/>
    </source>
</evidence>
<comment type="caution">
    <text evidence="1">The sequence shown here is derived from an EMBL/GenBank/DDBJ whole genome shotgun (WGS) entry which is preliminary data.</text>
</comment>
<reference evidence="1 2" key="1">
    <citation type="journal article" date="2019" name="Commun. Biol.">
        <title>The bagworm genome reveals a unique fibroin gene that provides high tensile strength.</title>
        <authorList>
            <person name="Kono N."/>
            <person name="Nakamura H."/>
            <person name="Ohtoshi R."/>
            <person name="Tomita M."/>
            <person name="Numata K."/>
            <person name="Arakawa K."/>
        </authorList>
    </citation>
    <scope>NUCLEOTIDE SEQUENCE [LARGE SCALE GENOMIC DNA]</scope>
</reference>
<accession>A0A4C1YTW6</accession>
<organism evidence="1 2">
    <name type="scientific">Eumeta variegata</name>
    <name type="common">Bagworm moth</name>
    <name type="synonym">Eumeta japonica</name>
    <dbReference type="NCBI Taxonomy" id="151549"/>
    <lineage>
        <taxon>Eukaryota</taxon>
        <taxon>Metazoa</taxon>
        <taxon>Ecdysozoa</taxon>
        <taxon>Arthropoda</taxon>
        <taxon>Hexapoda</taxon>
        <taxon>Insecta</taxon>
        <taxon>Pterygota</taxon>
        <taxon>Neoptera</taxon>
        <taxon>Endopterygota</taxon>
        <taxon>Lepidoptera</taxon>
        <taxon>Glossata</taxon>
        <taxon>Ditrysia</taxon>
        <taxon>Tineoidea</taxon>
        <taxon>Psychidae</taxon>
        <taxon>Oiketicinae</taxon>
        <taxon>Eumeta</taxon>
    </lineage>
</organism>
<protein>
    <submittedName>
        <fullName evidence="1">Uncharacterized protein</fullName>
    </submittedName>
</protein>
<keyword evidence="2" id="KW-1185">Reference proteome</keyword>
<dbReference type="Proteomes" id="UP000299102">
    <property type="component" value="Unassembled WGS sequence"/>
</dbReference>
<sequence>MATSVGKRVHEPPQIKVEYGDEGEEWVTGTLTHWTKGNNGSCNSHPYFVREFYLTGRGGSFSYPIQVGHSVALAHVMFTRGSLVGAIDLGRRLNVLSEARSELFKLTQAKNRSAIRLQSVSNSFLSDPKPMLFTTEPPRYSVFIFVGLSIKIKNIPILENIDA</sequence>
<name>A0A4C1YTW6_EUMVA</name>
<dbReference type="EMBL" id="BGZK01001376">
    <property type="protein sequence ID" value="GBP78610.1"/>
    <property type="molecule type" value="Genomic_DNA"/>
</dbReference>
<gene>
    <name evidence="1" type="ORF">EVAR_65038_1</name>
</gene>
<proteinExistence type="predicted"/>
<dbReference type="AlphaFoldDB" id="A0A4C1YTW6"/>
<evidence type="ECO:0000313" key="1">
    <source>
        <dbReference type="EMBL" id="GBP78610.1"/>
    </source>
</evidence>